<keyword evidence="2" id="KW-1185">Reference proteome</keyword>
<name>A0ABQ2JGR5_9DEIO</name>
<dbReference type="Proteomes" id="UP000645517">
    <property type="component" value="Unassembled WGS sequence"/>
</dbReference>
<dbReference type="EMBL" id="BMOR01000026">
    <property type="protein sequence ID" value="GGN45462.1"/>
    <property type="molecule type" value="Genomic_DNA"/>
</dbReference>
<accession>A0ABQ2JGR5</accession>
<evidence type="ECO:0000313" key="1">
    <source>
        <dbReference type="EMBL" id="GGN45462.1"/>
    </source>
</evidence>
<proteinExistence type="predicted"/>
<gene>
    <name evidence="1" type="ORF">GCM10010842_34990</name>
</gene>
<organism evidence="1 2">
    <name type="scientific">Deinococcus daejeonensis</name>
    <dbReference type="NCBI Taxonomy" id="1007098"/>
    <lineage>
        <taxon>Bacteria</taxon>
        <taxon>Thermotogati</taxon>
        <taxon>Deinococcota</taxon>
        <taxon>Deinococci</taxon>
        <taxon>Deinococcales</taxon>
        <taxon>Deinococcaceae</taxon>
        <taxon>Deinococcus</taxon>
    </lineage>
</organism>
<sequence length="84" mass="9615">MTAPERISRLFRLLCIALAWMTRIGAQRTETHAPRQDKRGRAVVSVTRIGWQILRQAARWGGEVFCDCLQLLGMGWPQSLDSFE</sequence>
<reference evidence="2" key="1">
    <citation type="journal article" date="2019" name="Int. J. Syst. Evol. Microbiol.">
        <title>The Global Catalogue of Microorganisms (GCM) 10K type strain sequencing project: providing services to taxonomists for standard genome sequencing and annotation.</title>
        <authorList>
            <consortium name="The Broad Institute Genomics Platform"/>
            <consortium name="The Broad Institute Genome Sequencing Center for Infectious Disease"/>
            <person name="Wu L."/>
            <person name="Ma J."/>
        </authorList>
    </citation>
    <scope>NUCLEOTIDE SEQUENCE [LARGE SCALE GENOMIC DNA]</scope>
    <source>
        <strain evidence="2">JCM 16918</strain>
    </source>
</reference>
<evidence type="ECO:0008006" key="3">
    <source>
        <dbReference type="Google" id="ProtNLM"/>
    </source>
</evidence>
<protein>
    <recommendedName>
        <fullName evidence="3">Transposase</fullName>
    </recommendedName>
</protein>
<evidence type="ECO:0000313" key="2">
    <source>
        <dbReference type="Proteomes" id="UP000645517"/>
    </source>
</evidence>
<comment type="caution">
    <text evidence="1">The sequence shown here is derived from an EMBL/GenBank/DDBJ whole genome shotgun (WGS) entry which is preliminary data.</text>
</comment>